<keyword evidence="1" id="KW-0472">Membrane</keyword>
<comment type="caution">
    <text evidence="2">The sequence shown here is derived from an EMBL/GenBank/DDBJ whole genome shotgun (WGS) entry which is preliminary data.</text>
</comment>
<keyword evidence="1" id="KW-0812">Transmembrane</keyword>
<evidence type="ECO:0000256" key="1">
    <source>
        <dbReference type="SAM" id="Phobius"/>
    </source>
</evidence>
<evidence type="ECO:0000313" key="3">
    <source>
        <dbReference type="Proteomes" id="UP000215316"/>
    </source>
</evidence>
<keyword evidence="3" id="KW-1185">Reference proteome</keyword>
<dbReference type="Proteomes" id="UP000215316">
    <property type="component" value="Unassembled WGS sequence"/>
</dbReference>
<dbReference type="EMBL" id="MZMQ01000001">
    <property type="protein sequence ID" value="OQJ61940.1"/>
    <property type="molecule type" value="Genomic_DNA"/>
</dbReference>
<accession>A0A225C869</accession>
<sequence>MSRTGMRVLLAVAVLATAGGAVALVVALSQPVVIGSFAAVGPGNPFRGSGVHFLTTTAVVGAGVLVAGLAGLALALGIRLGGRARRDDRPPRADR</sequence>
<feature type="transmembrane region" description="Helical" evidence="1">
    <location>
        <begin position="51"/>
        <end position="76"/>
    </location>
</feature>
<dbReference type="RefSeq" id="WP_094126338.1">
    <property type="nucleotide sequence ID" value="NZ_CP040788.1"/>
</dbReference>
<gene>
    <name evidence="2" type="ORF">B5P24_02295</name>
</gene>
<name>A0A225C869_9MICO</name>
<protein>
    <submittedName>
        <fullName evidence="2">Uncharacterized protein</fullName>
    </submittedName>
</protein>
<reference evidence="2" key="1">
    <citation type="submission" date="2017-08" db="EMBL/GenBank/DDBJ databases">
        <title>Genomes of multiple Clavibacter strains from different subspecies.</title>
        <authorList>
            <person name="Yuan X.-K."/>
            <person name="Li X.-S."/>
            <person name="Nie J."/>
            <person name="De Boer S.H."/>
        </authorList>
    </citation>
    <scope>NUCLEOTIDE SEQUENCE [LARGE SCALE GENOMIC DNA]</scope>
    <source>
        <strain evidence="2">ATCC 33566</strain>
    </source>
</reference>
<organism evidence="2 3">
    <name type="scientific">Clavibacter tessellarius</name>
    <dbReference type="NCBI Taxonomy" id="31965"/>
    <lineage>
        <taxon>Bacteria</taxon>
        <taxon>Bacillati</taxon>
        <taxon>Actinomycetota</taxon>
        <taxon>Actinomycetes</taxon>
        <taxon>Micrococcales</taxon>
        <taxon>Microbacteriaceae</taxon>
        <taxon>Clavibacter</taxon>
    </lineage>
</organism>
<evidence type="ECO:0000313" key="2">
    <source>
        <dbReference type="EMBL" id="OQJ61940.1"/>
    </source>
</evidence>
<proteinExistence type="predicted"/>
<dbReference type="AlphaFoldDB" id="A0A225C869"/>
<keyword evidence="1" id="KW-1133">Transmembrane helix</keyword>